<dbReference type="InterPro" id="IPR035906">
    <property type="entry name" value="MetI-like_sf"/>
</dbReference>
<dbReference type="GO" id="GO:0005886">
    <property type="term" value="C:plasma membrane"/>
    <property type="evidence" value="ECO:0007669"/>
    <property type="project" value="UniProtKB-SubCell"/>
</dbReference>
<evidence type="ECO:0000256" key="5">
    <source>
        <dbReference type="ARBA" id="ARBA00022989"/>
    </source>
</evidence>
<keyword evidence="2 7" id="KW-0813">Transport</keyword>
<evidence type="ECO:0000256" key="6">
    <source>
        <dbReference type="ARBA" id="ARBA00023136"/>
    </source>
</evidence>
<feature type="transmembrane region" description="Helical" evidence="7">
    <location>
        <begin position="101"/>
        <end position="124"/>
    </location>
</feature>
<dbReference type="CDD" id="cd06261">
    <property type="entry name" value="TM_PBP2"/>
    <property type="match status" value="1"/>
</dbReference>
<comment type="subcellular location">
    <subcellularLocation>
        <location evidence="1 7">Cell membrane</location>
        <topology evidence="1 7">Multi-pass membrane protein</topology>
    </subcellularLocation>
</comment>
<comment type="caution">
    <text evidence="9">The sequence shown here is derived from an EMBL/GenBank/DDBJ whole genome shotgun (WGS) entry which is preliminary data.</text>
</comment>
<dbReference type="Pfam" id="PF00528">
    <property type="entry name" value="BPD_transp_1"/>
    <property type="match status" value="1"/>
</dbReference>
<dbReference type="PANTHER" id="PTHR30465:SF0">
    <property type="entry name" value="OLIGOPEPTIDE TRANSPORT SYSTEM PERMEASE PROTEIN APPB"/>
    <property type="match status" value="1"/>
</dbReference>
<feature type="transmembrane region" description="Helical" evidence="7">
    <location>
        <begin position="294"/>
        <end position="320"/>
    </location>
</feature>
<evidence type="ECO:0000256" key="1">
    <source>
        <dbReference type="ARBA" id="ARBA00004651"/>
    </source>
</evidence>
<evidence type="ECO:0000259" key="8">
    <source>
        <dbReference type="PROSITE" id="PS50928"/>
    </source>
</evidence>
<comment type="similarity">
    <text evidence="7">Belongs to the binding-protein-dependent transport system permease family.</text>
</comment>
<accession>A0A7W7RDY6</accession>
<gene>
    <name evidence="9" type="ORF">F4561_000949</name>
</gene>
<protein>
    <submittedName>
        <fullName evidence="9">Peptide/nickel transport system permease protein</fullName>
    </submittedName>
</protein>
<evidence type="ECO:0000256" key="4">
    <source>
        <dbReference type="ARBA" id="ARBA00022692"/>
    </source>
</evidence>
<dbReference type="AlphaFoldDB" id="A0A7W7RDY6"/>
<evidence type="ECO:0000256" key="2">
    <source>
        <dbReference type="ARBA" id="ARBA00022448"/>
    </source>
</evidence>
<reference evidence="9 10" key="1">
    <citation type="submission" date="2020-08" db="EMBL/GenBank/DDBJ databases">
        <title>Sequencing the genomes of 1000 actinobacteria strains.</title>
        <authorList>
            <person name="Klenk H.-P."/>
        </authorList>
    </citation>
    <scope>NUCLEOTIDE SEQUENCE [LARGE SCALE GENOMIC DNA]</scope>
    <source>
        <strain evidence="9 10">DSM 102030</strain>
    </source>
</reference>
<dbReference type="PROSITE" id="PS50928">
    <property type="entry name" value="ABC_TM1"/>
    <property type="match status" value="1"/>
</dbReference>
<evidence type="ECO:0000313" key="9">
    <source>
        <dbReference type="EMBL" id="MBB4930129.1"/>
    </source>
</evidence>
<dbReference type="RefSeq" id="WP_184575121.1">
    <property type="nucleotide sequence ID" value="NZ_JACHJT010000001.1"/>
</dbReference>
<organism evidence="9 10">
    <name type="scientific">Lipingzhangella halophila</name>
    <dbReference type="NCBI Taxonomy" id="1783352"/>
    <lineage>
        <taxon>Bacteria</taxon>
        <taxon>Bacillati</taxon>
        <taxon>Actinomycetota</taxon>
        <taxon>Actinomycetes</taxon>
        <taxon>Streptosporangiales</taxon>
        <taxon>Nocardiopsidaceae</taxon>
        <taxon>Lipingzhangella</taxon>
    </lineage>
</organism>
<feature type="transmembrane region" description="Helical" evidence="7">
    <location>
        <begin position="136"/>
        <end position="157"/>
    </location>
</feature>
<dbReference type="EMBL" id="JACHJT010000001">
    <property type="protein sequence ID" value="MBB4930129.1"/>
    <property type="molecule type" value="Genomic_DNA"/>
</dbReference>
<sequence length="327" mass="36141">MGKFLVRRLAGYVVLVVLATSFAYLLAASTLNPRVNYEERSDRPSEEQIDQRLDELNLNDKTPLAERWYVWASGVVKGDFGPTVTGTSVNEEVERRAWVSLQLIVVGTVLGSTIGVGAGAYAAVRQYRMFDRISTVAAFFVLAIPSVVVAISLQAFATTFNQAAGTQIFVFHGQGTLGLEAGFWGTLWDRARHMLLPTLVLALAQFAAFSRYQRNMMLDVLGSDFVRTARAKGLRRRTALLKHALRTAMIPTVTYFTFTFGVLMAGTTFIERIYNWNGMGSWVVESIRNNDVHAVAAASCFMAVCLMAASLLSDVLYVWLDPRARVG</sequence>
<dbReference type="Gene3D" id="1.10.3720.10">
    <property type="entry name" value="MetI-like"/>
    <property type="match status" value="1"/>
</dbReference>
<name>A0A7W7RDY6_9ACTN</name>
<dbReference type="Proteomes" id="UP000523007">
    <property type="component" value="Unassembled WGS sequence"/>
</dbReference>
<keyword evidence="4 7" id="KW-0812">Transmembrane</keyword>
<evidence type="ECO:0000313" key="10">
    <source>
        <dbReference type="Proteomes" id="UP000523007"/>
    </source>
</evidence>
<feature type="domain" description="ABC transmembrane type-1" evidence="8">
    <location>
        <begin position="97"/>
        <end position="313"/>
    </location>
</feature>
<evidence type="ECO:0000256" key="7">
    <source>
        <dbReference type="RuleBase" id="RU363032"/>
    </source>
</evidence>
<feature type="transmembrane region" description="Helical" evidence="7">
    <location>
        <begin position="9"/>
        <end position="27"/>
    </location>
</feature>
<keyword evidence="3" id="KW-1003">Cell membrane</keyword>
<proteinExistence type="inferred from homology"/>
<feature type="transmembrane region" description="Helical" evidence="7">
    <location>
        <begin position="194"/>
        <end position="212"/>
    </location>
</feature>
<keyword evidence="10" id="KW-1185">Reference proteome</keyword>
<dbReference type="InterPro" id="IPR000515">
    <property type="entry name" value="MetI-like"/>
</dbReference>
<evidence type="ECO:0000256" key="3">
    <source>
        <dbReference type="ARBA" id="ARBA00022475"/>
    </source>
</evidence>
<feature type="transmembrane region" description="Helical" evidence="7">
    <location>
        <begin position="252"/>
        <end position="274"/>
    </location>
</feature>
<dbReference type="SUPFAM" id="SSF161098">
    <property type="entry name" value="MetI-like"/>
    <property type="match status" value="1"/>
</dbReference>
<dbReference type="PANTHER" id="PTHR30465">
    <property type="entry name" value="INNER MEMBRANE ABC TRANSPORTER"/>
    <property type="match status" value="1"/>
</dbReference>
<keyword evidence="5 7" id="KW-1133">Transmembrane helix</keyword>
<dbReference type="GO" id="GO:0055085">
    <property type="term" value="P:transmembrane transport"/>
    <property type="evidence" value="ECO:0007669"/>
    <property type="project" value="InterPro"/>
</dbReference>
<keyword evidence="6 7" id="KW-0472">Membrane</keyword>